<feature type="region of interest" description="Disordered" evidence="14">
    <location>
        <begin position="194"/>
        <end position="220"/>
    </location>
</feature>
<feature type="domain" description="Homeobox" evidence="15">
    <location>
        <begin position="1774"/>
        <end position="1834"/>
    </location>
</feature>
<feature type="region of interest" description="Disordered" evidence="14">
    <location>
        <begin position="515"/>
        <end position="543"/>
    </location>
</feature>
<feature type="compositionally biased region" description="Polar residues" evidence="14">
    <location>
        <begin position="2569"/>
        <end position="2583"/>
    </location>
</feature>
<keyword evidence="3" id="KW-0677">Repeat</keyword>
<comment type="subcellular location">
    <subcellularLocation>
        <location evidence="1 12 13">Nucleus</location>
    </subcellularLocation>
</comment>
<feature type="region of interest" description="Disordered" evidence="14">
    <location>
        <begin position="1183"/>
        <end position="1241"/>
    </location>
</feature>
<dbReference type="Gene3D" id="1.10.10.60">
    <property type="entry name" value="Homeodomain-like"/>
    <property type="match status" value="4"/>
</dbReference>
<feature type="region of interest" description="Disordered" evidence="14">
    <location>
        <begin position="2048"/>
        <end position="2076"/>
    </location>
</feature>
<dbReference type="PANTHER" id="PTHR45891">
    <property type="entry name" value="ZINC FINGER HOMEOBOX PROTEIN"/>
    <property type="match status" value="1"/>
</dbReference>
<feature type="compositionally biased region" description="Polar residues" evidence="14">
    <location>
        <begin position="2371"/>
        <end position="2382"/>
    </location>
</feature>
<evidence type="ECO:0008006" key="19">
    <source>
        <dbReference type="Google" id="ProtNLM"/>
    </source>
</evidence>
<keyword evidence="10 12" id="KW-0539">Nucleus</keyword>
<protein>
    <recommendedName>
        <fullName evidence="19">Zinc finger homeobox protein 4</fullName>
    </recommendedName>
</protein>
<evidence type="ECO:0000256" key="14">
    <source>
        <dbReference type="SAM" id="MobiDB-lite"/>
    </source>
</evidence>
<feature type="compositionally biased region" description="Basic and acidic residues" evidence="14">
    <location>
        <begin position="515"/>
        <end position="539"/>
    </location>
</feature>
<feature type="region of interest" description="Disordered" evidence="14">
    <location>
        <begin position="1622"/>
        <end position="1653"/>
    </location>
</feature>
<feature type="compositionally biased region" description="Polar residues" evidence="14">
    <location>
        <begin position="2398"/>
        <end position="2417"/>
    </location>
</feature>
<feature type="compositionally biased region" description="Basic and acidic residues" evidence="14">
    <location>
        <begin position="1183"/>
        <end position="1201"/>
    </location>
</feature>
<dbReference type="SUPFAM" id="SSF57667">
    <property type="entry name" value="beta-beta-alpha zinc fingers"/>
    <property type="match status" value="1"/>
</dbReference>
<feature type="compositionally biased region" description="Basic and acidic residues" evidence="14">
    <location>
        <begin position="1215"/>
        <end position="1234"/>
    </location>
</feature>
<dbReference type="Pfam" id="PF00046">
    <property type="entry name" value="Homeodomain"/>
    <property type="match status" value="4"/>
</dbReference>
<keyword evidence="9" id="KW-0804">Transcription</keyword>
<dbReference type="InterPro" id="IPR017970">
    <property type="entry name" value="Homeobox_CS"/>
</dbReference>
<keyword evidence="4 11" id="KW-0863">Zinc-finger</keyword>
<feature type="region of interest" description="Disordered" evidence="14">
    <location>
        <begin position="629"/>
        <end position="649"/>
    </location>
</feature>
<feature type="region of interest" description="Disordered" evidence="14">
    <location>
        <begin position="2560"/>
        <end position="2648"/>
    </location>
</feature>
<feature type="compositionally biased region" description="Polar residues" evidence="14">
    <location>
        <begin position="398"/>
        <end position="414"/>
    </location>
</feature>
<dbReference type="Pfam" id="PF24056">
    <property type="entry name" value="zf-C2H2_ZFHX3"/>
    <property type="match status" value="1"/>
</dbReference>
<organism evidence="17 18">
    <name type="scientific">Clavelina lepadiformis</name>
    <name type="common">Light-bulb sea squirt</name>
    <name type="synonym">Ascidia lepadiformis</name>
    <dbReference type="NCBI Taxonomy" id="159417"/>
    <lineage>
        <taxon>Eukaryota</taxon>
        <taxon>Metazoa</taxon>
        <taxon>Chordata</taxon>
        <taxon>Tunicata</taxon>
        <taxon>Ascidiacea</taxon>
        <taxon>Aplousobranchia</taxon>
        <taxon>Clavelinidae</taxon>
        <taxon>Clavelina</taxon>
    </lineage>
</organism>
<reference evidence="17 18" key="1">
    <citation type="submission" date="2024-02" db="EMBL/GenBank/DDBJ databases">
        <authorList>
            <person name="Daric V."/>
            <person name="Darras S."/>
        </authorList>
    </citation>
    <scope>NUCLEOTIDE SEQUENCE [LARGE SCALE GENOMIC DNA]</scope>
</reference>
<sequence>MEQDEFLTDEAFVEDITAPIRHREGTESLSAETDLTSDTSKSHDITSENVHETNLNNKTLDVACSVSISETTNDFTKLEPETGNPAENITSPADSDKPLLIPDTKENIVTSHTTIVKGNDVAEGVLDLSSPSKLTDLPGSGNSVGTESHNQDMSFALASPLGVHASPPTSHPLLMSNVMRTDALNRDAKIALMKPNDSKSFSSKSEHQDTDAQITNSSRSIVTSPLENATHLVTTSNSAMLPSSIPDAQNRVNSIAASLVASQGLDVLSSSPSNAEHIFPMSLFQSRNSCKTLKCPKCNWHYKYRQTLEAHMKEKHLEETSDCAYCNAGQPHPRLSRGESYSCGYKPFKCSVCNYSTTTKGNLSIHMQSDKHLYNARTLQHRQQDKMRHGVSPSSSSFNAPGSDVSTHSENIQRNALKRSYSPNKHPTYNDTMLDLKQFNSTRRRRSSNKTNSSIDSSTFTAPSKTGSPTIGRRDAGTGGKWRCDVCTYETSIARNLRIHMTSEKHAQNLALRERGLLKTSRSNEDPSHGRAERSKSNDTSRMLPFVPQNLMEYYAAAFKSLQEQDGRDDVTRGFPHLDDSEKARKVQAQYLQQQLLLAQHQQLLLAQQYQQFMVAAAASSLQQRLSNHSKEDDVSNFATSQERERMRQLEPSEVKSSCIFSCGLCLIYGTDDINALDAHVRKPRHSDVTYDMTNSEWVTRSQREGYFCKLCSYSTPLKTNFNLHCKTEKHTCKLNLISHIREGGAATEWMIPIAISGNMMQNVTCNACNFTTHSVEKLKLHCSTDQHQGVFTVCQYLHNVLKSRSSDDSSKEKKSGLTLNCLACGNFSTTFVVEMVKHMQTNEHQVQLQNHKNPPMSTLQDVISIEERDVCKTIEQKVGSPSAAGKAESASDRGKRCEFCNYVSDDESRMQLHVMMQHSDQPPLECPICKELVKGPIQWQLHMIEVHNMSLASLGQMDDKAQDLTKTTIKEEIGGGESKEIVAISEVKDAVKTQEANNDISDELAGELKIDEGICEEPIAMDQESSEKINLPSRIVDADARSAEKRTVQSDSLILKVLKGQDVIGNFSEKRKTAPDHNNNSVETGTEKEVFPVKIERHFAEQGAMFAQEDPQGTVTRSCPDLLASATNGGAFLIADSFPTSDKRVKTKRSRIRSYPLDGGSRSKAYRELLSKYGLEQATHYIENRSPENRHRARSFKQDQQKWASLSDDGLFPEETRDVQEGESARSRNETNKENLQNRISHQNCDELDNEDTPKVCRQCGKEFTGVWVLKAHEEETHGVCVPAQNIQKLSSAYSDQILGRIKDDVTGNDTTPIGENVKQTSTHDSANLAEGASGASTVPNQAETSALQNKMNAELAAMQQQLQQQALLKALFSAQVNKQNSTPGILGQFENMNPAMYMGDPMSGNLLSSMGLYTSLLQAQASTLSPYQMLANAAAVQQMQQMQQLGGNSMIGITDDNAIVKGSQVFGANAQTNTVDAKHSRACAFDALQEQAKQIQQVPPQLTQSTQKLSAVSAEIPAKRPRTRITDEQLKILRANFDINNSPSEEQIEKMANQTCLPPKVIKHWFRNTLFKERQRSKDSPYNFNIPPITSLDDAYKTSSATSANHDHDVAITTTSNKFTETNSSKMLPDIKPETADTDQAKPTDKPTDLSFIQTNKSFSDVNINKEKDSNRLTAVAGAQEVRQALFTNALALMPNLPDKEPVDENEKPSEISGLYNQSPHSILPQRMLDPIASWQALTNYEISSANDMHYHIDSQSLPDTNPPSSHAQGIACRRTPRTRFTDHQLQVLQDFFDHNAYPKDDDLDKLSQTLNLSTRVIVVWFQNARQKARKSYEQQQPNLNPLSMGRVRSLSPNFEEIAAKTRRQNAPVVEDLARRTLSEVTKTMTQDGKLQQSLTPANASLKVLASADDADFQFQEKMSKSPPLSECEYQSKETLITCQMCEQKFSSQEEWQVHQQSHFAANVASMFSPYGMMYMQGLMGNARPQLFNEKALGQTSGVKEENNKIFNLEKESESSSSRGNWEGNLSFSDDKSVSSLIRSRLITPPMSSSSKRKISTSPTLSMSSSSSTSPSIAQGGVIRAKGNFLDDKECVGLQKDPKRLRTTITPEQLEYLYQQYLVDSSPSRKIIEQISEVVGLKKRVVQVWFQNTRARERKGQFRSSVARGAISNMNQYKLCHLCRMVFRSKTELDLHIQTRHGSQEENRFSQDEPVNKKIKFTDLAGLARNSAPAQNAAKVLSSYDPDRSINMDIDAIKKLTNTMTPENISHIKQEVLPLEAPDAQTSNEAANRYSPLASNTKATPNTRNTTDLQKLVALYSSADFASGTEKLTTTSPDTPRHSTHYDKYDKDETSSLTSVGQPRGNEGPSANEALQSGRNTSPVMSLKQDYSENRISIFTSQTKLSPSQRSTAMTSSPHATYAPESVSTTPKRYRTQMTANQVKALKHSFKGCKMPTLAECETLGNELGLQKRVIQVWFQNARAKEKKHKMIQQMEGNGVERTELNEESHTTTHCDVCFPIVRYTSLQHAREHIFSHHHLQRLLLAIDNDGSGQFSPAGLNACSSSSGSSYDGTESQFQADQTGFGSAAERSPIVLDQNDVSVNKDRTSSINGFPHDEDVSVGRSLSTGSGSTNIEKKSKDDVTSGPAKDDYSALLAENPVLLQQLALQQMMQHNQQENDPEESGSETPQKQAMLQQALQKSLYQMLKLTQGSSSGN</sequence>
<keyword evidence="5" id="KW-0862">Zinc</keyword>
<feature type="domain" description="Homeobox" evidence="15">
    <location>
        <begin position="1518"/>
        <end position="1578"/>
    </location>
</feature>
<dbReference type="PROSITE" id="PS00028">
    <property type="entry name" value="ZINC_FINGER_C2H2_1"/>
    <property type="match status" value="4"/>
</dbReference>
<feature type="domain" description="C2H2-type" evidence="16">
    <location>
        <begin position="1256"/>
        <end position="1284"/>
    </location>
</feature>
<feature type="compositionally biased region" description="Basic and acidic residues" evidence="14">
    <location>
        <begin position="2633"/>
        <end position="2648"/>
    </location>
</feature>
<feature type="compositionally biased region" description="Low complexity" evidence="14">
    <location>
        <begin position="2058"/>
        <end position="2074"/>
    </location>
</feature>
<evidence type="ECO:0000313" key="17">
    <source>
        <dbReference type="EMBL" id="CAK8682083.1"/>
    </source>
</evidence>
<evidence type="ECO:0000256" key="1">
    <source>
        <dbReference type="ARBA" id="ARBA00004123"/>
    </source>
</evidence>
<evidence type="ECO:0000259" key="15">
    <source>
        <dbReference type="PROSITE" id="PS50071"/>
    </source>
</evidence>
<feature type="compositionally biased region" description="Polar residues" evidence="14">
    <location>
        <begin position="211"/>
        <end position="220"/>
    </location>
</feature>
<evidence type="ECO:0000259" key="16">
    <source>
        <dbReference type="PROSITE" id="PS50157"/>
    </source>
</evidence>
<dbReference type="InterPro" id="IPR036236">
    <property type="entry name" value="Znf_C2H2_sf"/>
</dbReference>
<evidence type="ECO:0000256" key="3">
    <source>
        <dbReference type="ARBA" id="ARBA00022737"/>
    </source>
</evidence>
<dbReference type="SMART" id="SM00355">
    <property type="entry name" value="ZnF_C2H2"/>
    <property type="match status" value="13"/>
</dbReference>
<evidence type="ECO:0000256" key="11">
    <source>
        <dbReference type="PROSITE-ProRule" id="PRU00042"/>
    </source>
</evidence>
<feature type="DNA-binding region" description="Homeobox" evidence="12">
    <location>
        <begin position="1520"/>
        <end position="1579"/>
    </location>
</feature>
<evidence type="ECO:0000256" key="6">
    <source>
        <dbReference type="ARBA" id="ARBA00023015"/>
    </source>
</evidence>
<feature type="compositionally biased region" description="Basic and acidic residues" evidence="14">
    <location>
        <begin position="2337"/>
        <end position="2352"/>
    </location>
</feature>
<feature type="region of interest" description="Disordered" evidence="14">
    <location>
        <begin position="2398"/>
        <end position="2427"/>
    </location>
</feature>
<feature type="DNA-binding region" description="Homeobox" evidence="12">
    <location>
        <begin position="1776"/>
        <end position="1835"/>
    </location>
</feature>
<dbReference type="SMART" id="SM00389">
    <property type="entry name" value="HOX"/>
    <property type="match status" value="4"/>
</dbReference>
<feature type="compositionally biased region" description="Polar residues" evidence="14">
    <location>
        <begin position="27"/>
        <end position="39"/>
    </location>
</feature>
<evidence type="ECO:0000256" key="8">
    <source>
        <dbReference type="ARBA" id="ARBA00023155"/>
    </source>
</evidence>
<dbReference type="PROSITE" id="PS50071">
    <property type="entry name" value="HOMEOBOX_2"/>
    <property type="match status" value="4"/>
</dbReference>
<feature type="compositionally biased region" description="Polar residues" evidence="14">
    <location>
        <begin position="421"/>
        <end position="431"/>
    </location>
</feature>
<dbReference type="InterPro" id="IPR051968">
    <property type="entry name" value="ZnFinger_Homeobox_TR"/>
</dbReference>
<feature type="domain" description="Homeobox" evidence="15">
    <location>
        <begin position="2098"/>
        <end position="2158"/>
    </location>
</feature>
<feature type="compositionally biased region" description="Polar residues" evidence="14">
    <location>
        <begin position="460"/>
        <end position="469"/>
    </location>
</feature>
<evidence type="ECO:0000256" key="12">
    <source>
        <dbReference type="PROSITE-ProRule" id="PRU00108"/>
    </source>
</evidence>
<dbReference type="InterPro" id="IPR003604">
    <property type="entry name" value="Matrin/U1-like-C_Znf_C2H2"/>
</dbReference>
<accession>A0ABP0FTT5</accession>
<dbReference type="PANTHER" id="PTHR45891:SF3">
    <property type="entry name" value="ZINC FINGER PROTEIN 2"/>
    <property type="match status" value="1"/>
</dbReference>
<gene>
    <name evidence="17" type="ORF">CVLEPA_LOCUS12294</name>
</gene>
<feature type="compositionally biased region" description="Polar residues" evidence="14">
    <location>
        <begin position="2295"/>
        <end position="2307"/>
    </location>
</feature>
<feature type="region of interest" description="Disordered" evidence="14">
    <location>
        <begin position="75"/>
        <end position="98"/>
    </location>
</feature>
<evidence type="ECO:0000256" key="5">
    <source>
        <dbReference type="ARBA" id="ARBA00022833"/>
    </source>
</evidence>
<comment type="caution">
    <text evidence="17">The sequence shown here is derived from an EMBL/GenBank/DDBJ whole genome shotgun (WGS) entry which is preliminary data.</text>
</comment>
<feature type="DNA-binding region" description="Homeobox" evidence="12">
    <location>
        <begin position="2100"/>
        <end position="2159"/>
    </location>
</feature>
<evidence type="ECO:0000256" key="2">
    <source>
        <dbReference type="ARBA" id="ARBA00022723"/>
    </source>
</evidence>
<dbReference type="SMART" id="SM00451">
    <property type="entry name" value="ZnF_U1"/>
    <property type="match status" value="4"/>
</dbReference>
<keyword evidence="8 12" id="KW-0371">Homeobox</keyword>
<feature type="region of interest" description="Disordered" evidence="14">
    <location>
        <begin position="2282"/>
        <end position="2307"/>
    </location>
</feature>
<dbReference type="PROSITE" id="PS50157">
    <property type="entry name" value="ZINC_FINGER_C2H2_2"/>
    <property type="match status" value="2"/>
</dbReference>
<name>A0ABP0FTT5_CLALP</name>
<feature type="region of interest" description="Disordered" evidence="14">
    <location>
        <begin position="2670"/>
        <end position="2693"/>
    </location>
</feature>
<feature type="region of interest" description="Disordered" evidence="14">
    <location>
        <begin position="2327"/>
        <end position="2383"/>
    </location>
</feature>
<feature type="compositionally biased region" description="Low complexity" evidence="14">
    <location>
        <begin position="449"/>
        <end position="459"/>
    </location>
</feature>
<feature type="region of interest" description="Disordered" evidence="14">
    <location>
        <begin position="19"/>
        <end position="46"/>
    </location>
</feature>
<feature type="compositionally biased region" description="Basic and acidic residues" evidence="14">
    <location>
        <begin position="1631"/>
        <end position="1650"/>
    </location>
</feature>
<feature type="region of interest" description="Disordered" evidence="14">
    <location>
        <begin position="379"/>
        <end position="477"/>
    </location>
</feature>
<feature type="domain" description="Homeobox" evidence="15">
    <location>
        <begin position="2427"/>
        <end position="2487"/>
    </location>
</feature>
<keyword evidence="7 12" id="KW-0238">DNA-binding</keyword>
<dbReference type="CDD" id="cd00086">
    <property type="entry name" value="homeodomain"/>
    <property type="match status" value="4"/>
</dbReference>
<dbReference type="Gene3D" id="3.30.160.60">
    <property type="entry name" value="Classic Zinc Finger"/>
    <property type="match status" value="2"/>
</dbReference>
<feature type="compositionally biased region" description="Polar residues" evidence="14">
    <location>
        <begin position="2622"/>
        <end position="2632"/>
    </location>
</feature>
<evidence type="ECO:0000256" key="7">
    <source>
        <dbReference type="ARBA" id="ARBA00023125"/>
    </source>
</evidence>
<evidence type="ECO:0000256" key="4">
    <source>
        <dbReference type="ARBA" id="ARBA00022771"/>
    </source>
</evidence>
<dbReference type="InterPro" id="IPR001356">
    <property type="entry name" value="HD"/>
</dbReference>
<dbReference type="SUPFAM" id="SSF46689">
    <property type="entry name" value="Homeodomain-like"/>
    <property type="match status" value="4"/>
</dbReference>
<feature type="region of interest" description="Disordered" evidence="14">
    <location>
        <begin position="1699"/>
        <end position="1720"/>
    </location>
</feature>
<dbReference type="InterPro" id="IPR009057">
    <property type="entry name" value="Homeodomain-like_sf"/>
</dbReference>
<dbReference type="EMBL" id="CAWYQH010000090">
    <property type="protein sequence ID" value="CAK8682083.1"/>
    <property type="molecule type" value="Genomic_DNA"/>
</dbReference>
<feature type="compositionally biased region" description="Basic and acidic residues" evidence="14">
    <location>
        <begin position="1700"/>
        <end position="1712"/>
    </location>
</feature>
<feature type="domain" description="C2H2-type" evidence="16">
    <location>
        <begin position="293"/>
        <end position="321"/>
    </location>
</feature>
<feature type="DNA-binding region" description="Homeobox" evidence="12">
    <location>
        <begin position="2429"/>
        <end position="2488"/>
    </location>
</feature>
<keyword evidence="18" id="KW-1185">Reference proteome</keyword>
<evidence type="ECO:0000256" key="9">
    <source>
        <dbReference type="ARBA" id="ARBA00023163"/>
    </source>
</evidence>
<dbReference type="InterPro" id="IPR013087">
    <property type="entry name" value="Znf_C2H2_type"/>
</dbReference>
<dbReference type="PROSITE" id="PS00027">
    <property type="entry name" value="HOMEOBOX_1"/>
    <property type="match status" value="2"/>
</dbReference>
<evidence type="ECO:0000256" key="13">
    <source>
        <dbReference type="RuleBase" id="RU000682"/>
    </source>
</evidence>
<evidence type="ECO:0000313" key="18">
    <source>
        <dbReference type="Proteomes" id="UP001642483"/>
    </source>
</evidence>
<keyword evidence="2" id="KW-0479">Metal-binding</keyword>
<proteinExistence type="predicted"/>
<dbReference type="Proteomes" id="UP001642483">
    <property type="component" value="Unassembled WGS sequence"/>
</dbReference>
<evidence type="ECO:0000256" key="10">
    <source>
        <dbReference type="ARBA" id="ARBA00023242"/>
    </source>
</evidence>
<keyword evidence="6" id="KW-0805">Transcription regulation</keyword>